<keyword evidence="3" id="KW-0145">Chemotaxis</keyword>
<keyword evidence="2" id="KW-1003">Cell membrane</keyword>
<feature type="transmembrane region" description="Helical" evidence="11">
    <location>
        <begin position="12"/>
        <end position="32"/>
    </location>
</feature>
<dbReference type="GO" id="GO:0007165">
    <property type="term" value="P:signal transduction"/>
    <property type="evidence" value="ECO:0007669"/>
    <property type="project" value="UniProtKB-KW"/>
</dbReference>
<keyword evidence="10" id="KW-0175">Coiled coil</keyword>
<evidence type="ECO:0000256" key="5">
    <source>
        <dbReference type="ARBA" id="ARBA00022989"/>
    </source>
</evidence>
<evidence type="ECO:0000256" key="2">
    <source>
        <dbReference type="ARBA" id="ARBA00022475"/>
    </source>
</evidence>
<comment type="subcellular location">
    <subcellularLocation>
        <location evidence="1">Cell membrane</location>
        <topology evidence="1">Multi-pass membrane protein</topology>
    </subcellularLocation>
</comment>
<dbReference type="CDD" id="cd18773">
    <property type="entry name" value="PDC1_HK_sensor"/>
    <property type="match status" value="1"/>
</dbReference>
<dbReference type="AlphaFoldDB" id="A0A4V1A2P5"/>
<dbReference type="Pfam" id="PF02743">
    <property type="entry name" value="dCache_1"/>
    <property type="match status" value="1"/>
</dbReference>
<dbReference type="Proteomes" id="UP000291151">
    <property type="component" value="Chromosome"/>
</dbReference>
<dbReference type="InterPro" id="IPR033479">
    <property type="entry name" value="dCache_1"/>
</dbReference>
<evidence type="ECO:0000256" key="1">
    <source>
        <dbReference type="ARBA" id="ARBA00004651"/>
    </source>
</evidence>
<dbReference type="PROSITE" id="PS50111">
    <property type="entry name" value="CHEMOTAXIS_TRANSDUC_2"/>
    <property type="match status" value="1"/>
</dbReference>
<dbReference type="PANTHER" id="PTHR32089">
    <property type="entry name" value="METHYL-ACCEPTING CHEMOTAXIS PROTEIN MCPB"/>
    <property type="match status" value="1"/>
</dbReference>
<dbReference type="CDD" id="cd11386">
    <property type="entry name" value="MCP_signal"/>
    <property type="match status" value="1"/>
</dbReference>
<accession>A0A4V1A2P5</accession>
<name>A0A4V1A2P5_9BACL</name>
<sequence length="664" mass="73410">MNRVSFWKSLLFKIMIFILSVTLITTVAMGWLNYSTSKTVILESLQDNGQNAVSIHTAQLGTWLQTRQSEIEVMANTDLVRFGEKEEILRYFAEERARINGLYSSISIGDTEGNLTFDSGTEIFIGDEPTFPDVLAGNSVISDPFPDKADKSNLIITFETPVFDENRQVKGVVSGASPINKVFEKATNFKIGKTDIVYVFQKDGTIIHHPDKEKILNENLLESSNDAIRNLTQEMIEKGQGVTKVKIDGDERMLFYSTIPYTGWIMAVDVPLKEFIAPLTSLLAITICSGIAALLLNGIILFVLLRKITNRIRKVALTAETIAQGNLAFNVYTDHQGDEISFLVDNVNKMANNLKELLMRAKRASEQVTLAANNIVQGVKETVEASSEISHSIQEVSSATEVQLQELEQNKEGIDQLTVGIQKAAESSYIISEAATKTEKEAVHGNEKISTAVKQMNYISESVQKASNVVQLLSNRSREIGEISEMITEISNQTNLLALNAAIEAARAGEHGKGFAIVAEEVRKLAEQSKEYAEKISLLILEIQGKTDEAVKAMGDGEKEVQEGTEIVYQAGKLFDNILFAVKEVSEQIQELSSLSEELLASTEEFNASTSEILASAQKTSENAKTVMIQTNTQLYSMQEMKNLTNSLNNTVNELQDALSKFHF</sequence>
<feature type="domain" description="Methyl-accepting transducer" evidence="12">
    <location>
        <begin position="378"/>
        <end position="614"/>
    </location>
</feature>
<evidence type="ECO:0000256" key="6">
    <source>
        <dbReference type="ARBA" id="ARBA00023136"/>
    </source>
</evidence>
<gene>
    <name evidence="14" type="ORF">DKZ56_00185</name>
</gene>
<reference evidence="14 15" key="1">
    <citation type="submission" date="2019-02" db="EMBL/GenBank/DDBJ databases">
        <title>Ureibacillus thermophilus.</title>
        <authorList>
            <person name="Sunny J.S."/>
            <person name="Natarajan A."/>
            <person name="Saleena L.M."/>
        </authorList>
    </citation>
    <scope>NUCLEOTIDE SEQUENCE [LARGE SCALE GENOMIC DNA]</scope>
    <source>
        <strain evidence="14 15">LM102</strain>
    </source>
</reference>
<dbReference type="PANTHER" id="PTHR32089:SF112">
    <property type="entry name" value="LYSOZYME-LIKE PROTEIN-RELATED"/>
    <property type="match status" value="1"/>
</dbReference>
<organism evidence="14 15">
    <name type="scientific">Ureibacillus thermophilus</name>
    <dbReference type="NCBI Taxonomy" id="367743"/>
    <lineage>
        <taxon>Bacteria</taxon>
        <taxon>Bacillati</taxon>
        <taxon>Bacillota</taxon>
        <taxon>Bacilli</taxon>
        <taxon>Bacillales</taxon>
        <taxon>Caryophanaceae</taxon>
        <taxon>Ureibacillus</taxon>
    </lineage>
</organism>
<dbReference type="Gene3D" id="6.10.340.10">
    <property type="match status" value="1"/>
</dbReference>
<dbReference type="SUPFAM" id="SSF58104">
    <property type="entry name" value="Methyl-accepting chemotaxis protein (MCP) signaling domain"/>
    <property type="match status" value="1"/>
</dbReference>
<dbReference type="SMART" id="SM00304">
    <property type="entry name" value="HAMP"/>
    <property type="match status" value="1"/>
</dbReference>
<dbReference type="Pfam" id="PF00672">
    <property type="entry name" value="HAMP"/>
    <property type="match status" value="1"/>
</dbReference>
<proteinExistence type="inferred from homology"/>
<evidence type="ECO:0000256" key="7">
    <source>
        <dbReference type="ARBA" id="ARBA00023224"/>
    </source>
</evidence>
<dbReference type="Pfam" id="PF00015">
    <property type="entry name" value="MCPsignal"/>
    <property type="match status" value="1"/>
</dbReference>
<protein>
    <submittedName>
        <fullName evidence="14">Methyl-accepting chemotaxis protein</fullName>
    </submittedName>
</protein>
<dbReference type="InterPro" id="IPR029151">
    <property type="entry name" value="Sensor-like_sf"/>
</dbReference>
<evidence type="ECO:0000259" key="13">
    <source>
        <dbReference type="PROSITE" id="PS50885"/>
    </source>
</evidence>
<evidence type="ECO:0000256" key="9">
    <source>
        <dbReference type="PROSITE-ProRule" id="PRU00284"/>
    </source>
</evidence>
<dbReference type="RefSeq" id="WP_208650750.1">
    <property type="nucleotide sequence ID" value="NZ_CP036528.1"/>
</dbReference>
<dbReference type="CDD" id="cd06225">
    <property type="entry name" value="HAMP"/>
    <property type="match status" value="1"/>
</dbReference>
<evidence type="ECO:0000259" key="12">
    <source>
        <dbReference type="PROSITE" id="PS50111"/>
    </source>
</evidence>
<dbReference type="CDD" id="cd12912">
    <property type="entry name" value="PDC2_MCP_like"/>
    <property type="match status" value="1"/>
</dbReference>
<evidence type="ECO:0000256" key="8">
    <source>
        <dbReference type="ARBA" id="ARBA00029447"/>
    </source>
</evidence>
<dbReference type="PROSITE" id="PS50885">
    <property type="entry name" value="HAMP"/>
    <property type="match status" value="1"/>
</dbReference>
<dbReference type="GO" id="GO:0006935">
    <property type="term" value="P:chemotaxis"/>
    <property type="evidence" value="ECO:0007669"/>
    <property type="project" value="UniProtKB-KW"/>
</dbReference>
<dbReference type="Gene3D" id="3.30.450.20">
    <property type="entry name" value="PAS domain"/>
    <property type="match status" value="1"/>
</dbReference>
<evidence type="ECO:0000313" key="14">
    <source>
        <dbReference type="EMBL" id="QBK24470.1"/>
    </source>
</evidence>
<evidence type="ECO:0000256" key="11">
    <source>
        <dbReference type="SAM" id="Phobius"/>
    </source>
</evidence>
<dbReference type="SUPFAM" id="SSF103190">
    <property type="entry name" value="Sensory domain-like"/>
    <property type="match status" value="1"/>
</dbReference>
<keyword evidence="6 11" id="KW-0472">Membrane</keyword>
<dbReference type="InterPro" id="IPR003660">
    <property type="entry name" value="HAMP_dom"/>
</dbReference>
<comment type="similarity">
    <text evidence="8">Belongs to the methyl-accepting chemotaxis (MCP) protein family.</text>
</comment>
<feature type="domain" description="HAMP" evidence="13">
    <location>
        <begin position="306"/>
        <end position="359"/>
    </location>
</feature>
<evidence type="ECO:0000256" key="3">
    <source>
        <dbReference type="ARBA" id="ARBA00022500"/>
    </source>
</evidence>
<dbReference type="Gene3D" id="1.10.287.950">
    <property type="entry name" value="Methyl-accepting chemotaxis protein"/>
    <property type="match status" value="1"/>
</dbReference>
<dbReference type="KEGG" id="uth:DKZ56_00185"/>
<keyword evidence="7 9" id="KW-0807">Transducer</keyword>
<dbReference type="InterPro" id="IPR004089">
    <property type="entry name" value="MCPsignal_dom"/>
</dbReference>
<dbReference type="SMART" id="SM00283">
    <property type="entry name" value="MA"/>
    <property type="match status" value="1"/>
</dbReference>
<keyword evidence="15" id="KW-1185">Reference proteome</keyword>
<evidence type="ECO:0000256" key="10">
    <source>
        <dbReference type="SAM" id="Coils"/>
    </source>
</evidence>
<dbReference type="EMBL" id="CP036528">
    <property type="protein sequence ID" value="QBK24470.1"/>
    <property type="molecule type" value="Genomic_DNA"/>
</dbReference>
<feature type="coiled-coil region" evidence="10">
    <location>
        <begin position="344"/>
        <end position="374"/>
    </location>
</feature>
<evidence type="ECO:0000313" key="15">
    <source>
        <dbReference type="Proteomes" id="UP000291151"/>
    </source>
</evidence>
<evidence type="ECO:0000256" key="4">
    <source>
        <dbReference type="ARBA" id="ARBA00022692"/>
    </source>
</evidence>
<keyword evidence="4 11" id="KW-0812">Transmembrane</keyword>
<feature type="transmembrane region" description="Helical" evidence="11">
    <location>
        <begin position="282"/>
        <end position="305"/>
    </location>
</feature>
<dbReference type="GO" id="GO:0005886">
    <property type="term" value="C:plasma membrane"/>
    <property type="evidence" value="ECO:0007669"/>
    <property type="project" value="UniProtKB-SubCell"/>
</dbReference>
<keyword evidence="5 11" id="KW-1133">Transmembrane helix</keyword>